<feature type="transmembrane region" description="Helical" evidence="3">
    <location>
        <begin position="310"/>
        <end position="336"/>
    </location>
</feature>
<gene>
    <name evidence="4" type="ORF">DAEQUDRAFT_674975</name>
</gene>
<feature type="transmembrane region" description="Helical" evidence="3">
    <location>
        <begin position="110"/>
        <end position="132"/>
    </location>
</feature>
<feature type="transmembrane region" description="Helical" evidence="3">
    <location>
        <begin position="144"/>
        <end position="164"/>
    </location>
</feature>
<proteinExistence type="inferred from homology"/>
<comment type="subcellular location">
    <subcellularLocation>
        <location evidence="1">Membrane</location>
        <topology evidence="1">Multi-pass membrane protein</topology>
    </subcellularLocation>
</comment>
<name>A0A165N2V1_9APHY</name>
<protein>
    <submittedName>
        <fullName evidence="4">MFS general substrate transporter</fullName>
    </submittedName>
</protein>
<keyword evidence="5" id="KW-1185">Reference proteome</keyword>
<reference evidence="4 5" key="1">
    <citation type="journal article" date="2016" name="Mol. Biol. Evol.">
        <title>Comparative Genomics of Early-Diverging Mushroom-Forming Fungi Provides Insights into the Origins of Lignocellulose Decay Capabilities.</title>
        <authorList>
            <person name="Nagy L.G."/>
            <person name="Riley R."/>
            <person name="Tritt A."/>
            <person name="Adam C."/>
            <person name="Daum C."/>
            <person name="Floudas D."/>
            <person name="Sun H."/>
            <person name="Yadav J.S."/>
            <person name="Pangilinan J."/>
            <person name="Larsson K.H."/>
            <person name="Matsuura K."/>
            <person name="Barry K."/>
            <person name="Labutti K."/>
            <person name="Kuo R."/>
            <person name="Ohm R.A."/>
            <person name="Bhattacharya S.S."/>
            <person name="Shirouzu T."/>
            <person name="Yoshinaga Y."/>
            <person name="Martin F.M."/>
            <person name="Grigoriev I.V."/>
            <person name="Hibbett D.S."/>
        </authorList>
    </citation>
    <scope>NUCLEOTIDE SEQUENCE [LARGE SCALE GENOMIC DNA]</scope>
    <source>
        <strain evidence="4 5">L-15889</strain>
    </source>
</reference>
<keyword evidence="3" id="KW-0472">Membrane</keyword>
<dbReference type="PANTHER" id="PTHR11360">
    <property type="entry name" value="MONOCARBOXYLATE TRANSPORTER"/>
    <property type="match status" value="1"/>
</dbReference>
<feature type="transmembrane region" description="Helical" evidence="3">
    <location>
        <begin position="57"/>
        <end position="79"/>
    </location>
</feature>
<evidence type="ECO:0000256" key="2">
    <source>
        <dbReference type="ARBA" id="ARBA00006727"/>
    </source>
</evidence>
<dbReference type="AlphaFoldDB" id="A0A165N2V1"/>
<dbReference type="Pfam" id="PF07690">
    <property type="entry name" value="MFS_1"/>
    <property type="match status" value="1"/>
</dbReference>
<evidence type="ECO:0000256" key="3">
    <source>
        <dbReference type="SAM" id="Phobius"/>
    </source>
</evidence>
<dbReference type="InterPro" id="IPR036259">
    <property type="entry name" value="MFS_trans_sf"/>
</dbReference>
<dbReference type="InterPro" id="IPR050327">
    <property type="entry name" value="Proton-linked_MCT"/>
</dbReference>
<feature type="transmembrane region" description="Helical" evidence="3">
    <location>
        <begin position="220"/>
        <end position="243"/>
    </location>
</feature>
<keyword evidence="3" id="KW-1133">Transmembrane helix</keyword>
<comment type="similarity">
    <text evidence="2">Belongs to the major facilitator superfamily. Monocarboxylate porter (TC 2.A.1.13) family.</text>
</comment>
<sequence length="476" mass="51558">MEKGIEAPAPVMDGGLRAWLSVLGGWMIMFSTFGYSSSFGVYQDYYTLQGSSTSSNISWIGSIQVFLSFFMGLPAGLLLDKGYFRPTTIFASLLFVFSMFMLSLANPHHYYELVLSQGVGLGLASGLLLVPAQSVQAHHWRQRRALAMGIVATGSGFGGIIYPIMLNQLIHSRVGFAWGVRATAFLTLGLLATACCIMTTQLPRRERPKVSVFTILTDKAYVLLAAGCFLVVWAIYYPFFYIQLWVNLHGLSSTLAFYTLAIMNAGSIPGRVALNVLGARVGIFNVLAPVALVMGALVFAMFGVTSTGAVVVFALLYGFVSGAFFSLVVPAVAGLANNVDEVGIRLGLSYCITSFALLTGTPIDGALLGSAEYARWYRPTVFSGVRARIPSLRSREADGRERCRSCSPRGRCSSSRLRLCCRSGGGRGGFENRGECVSEHVRWILRYLSDTGEEWTCTVALQDPASYVAPIITASH</sequence>
<organism evidence="4 5">
    <name type="scientific">Daedalea quercina L-15889</name>
    <dbReference type="NCBI Taxonomy" id="1314783"/>
    <lineage>
        <taxon>Eukaryota</taxon>
        <taxon>Fungi</taxon>
        <taxon>Dikarya</taxon>
        <taxon>Basidiomycota</taxon>
        <taxon>Agaricomycotina</taxon>
        <taxon>Agaricomycetes</taxon>
        <taxon>Polyporales</taxon>
        <taxon>Fomitopsis</taxon>
    </lineage>
</organism>
<dbReference type="STRING" id="1314783.A0A165N2V1"/>
<feature type="transmembrane region" description="Helical" evidence="3">
    <location>
        <begin position="86"/>
        <end position="104"/>
    </location>
</feature>
<feature type="transmembrane region" description="Helical" evidence="3">
    <location>
        <begin position="281"/>
        <end position="304"/>
    </location>
</feature>
<evidence type="ECO:0000313" key="4">
    <source>
        <dbReference type="EMBL" id="KZT66439.1"/>
    </source>
</evidence>
<feature type="transmembrane region" description="Helical" evidence="3">
    <location>
        <begin position="176"/>
        <end position="199"/>
    </location>
</feature>
<dbReference type="OrthoDB" id="6499973at2759"/>
<dbReference type="GO" id="GO:0016020">
    <property type="term" value="C:membrane"/>
    <property type="evidence" value="ECO:0007669"/>
    <property type="project" value="UniProtKB-SubCell"/>
</dbReference>
<dbReference type="GO" id="GO:0022857">
    <property type="term" value="F:transmembrane transporter activity"/>
    <property type="evidence" value="ECO:0007669"/>
    <property type="project" value="InterPro"/>
</dbReference>
<dbReference type="InterPro" id="IPR011701">
    <property type="entry name" value="MFS"/>
</dbReference>
<keyword evidence="3" id="KW-0812">Transmembrane</keyword>
<evidence type="ECO:0000313" key="5">
    <source>
        <dbReference type="Proteomes" id="UP000076727"/>
    </source>
</evidence>
<feature type="transmembrane region" description="Helical" evidence="3">
    <location>
        <begin position="255"/>
        <end position="274"/>
    </location>
</feature>
<dbReference type="Proteomes" id="UP000076727">
    <property type="component" value="Unassembled WGS sequence"/>
</dbReference>
<evidence type="ECO:0000256" key="1">
    <source>
        <dbReference type="ARBA" id="ARBA00004141"/>
    </source>
</evidence>
<feature type="transmembrane region" description="Helical" evidence="3">
    <location>
        <begin position="18"/>
        <end position="37"/>
    </location>
</feature>
<dbReference type="Gene3D" id="1.20.1250.20">
    <property type="entry name" value="MFS general substrate transporter like domains"/>
    <property type="match status" value="2"/>
</dbReference>
<dbReference type="PANTHER" id="PTHR11360:SF234">
    <property type="entry name" value="MFS-TYPE TRANSPORTER DBAD-RELATED"/>
    <property type="match status" value="1"/>
</dbReference>
<accession>A0A165N2V1</accession>
<dbReference type="SUPFAM" id="SSF103473">
    <property type="entry name" value="MFS general substrate transporter"/>
    <property type="match status" value="1"/>
</dbReference>
<dbReference type="EMBL" id="KV429089">
    <property type="protein sequence ID" value="KZT66439.1"/>
    <property type="molecule type" value="Genomic_DNA"/>
</dbReference>